<dbReference type="InterPro" id="IPR043472">
    <property type="entry name" value="Macro_dom-like"/>
</dbReference>
<accession>A0AAQ1L1T3</accession>
<dbReference type="Gene3D" id="3.40.220.10">
    <property type="entry name" value="Leucine Aminopeptidase, subunit E, domain 1"/>
    <property type="match status" value="1"/>
</dbReference>
<dbReference type="InterPro" id="IPR002589">
    <property type="entry name" value="Macro_dom"/>
</dbReference>
<dbReference type="EMBL" id="JAAISW010000031">
    <property type="protein sequence ID" value="NSJ45180.1"/>
    <property type="molecule type" value="Genomic_DNA"/>
</dbReference>
<reference evidence="3 4" key="1">
    <citation type="submission" date="2019-11" db="EMBL/GenBank/DDBJ databases">
        <title>FDA dAtabase for Regulatory Grade micrObial Sequences (FDA-ARGOS): Supporting development and validation of Infectious Disease Dx tests.</title>
        <authorList>
            <person name="Turner S."/>
            <person name="Byrd R."/>
            <person name="Tallon L."/>
            <person name="Sadzewicz L."/>
            <person name="Vavikolanu K."/>
            <person name="Mehta A."/>
            <person name="Aluvathingal J."/>
            <person name="Nadendla S."/>
            <person name="Myers T."/>
            <person name="Yan Y."/>
            <person name="Sichtig H."/>
        </authorList>
    </citation>
    <scope>NUCLEOTIDE SEQUENCE [LARGE SCALE GENOMIC DNA]</scope>
    <source>
        <strain evidence="3 4">FDAARGOS_739</strain>
    </source>
</reference>
<name>A0AAQ1L1T3_9FIRM</name>
<dbReference type="Proteomes" id="UP000501069">
    <property type="component" value="Chromosome"/>
</dbReference>
<dbReference type="RefSeq" id="WP_002587181.1">
    <property type="nucleotide sequence ID" value="NZ_CABKQO010000003.1"/>
</dbReference>
<evidence type="ECO:0000313" key="4">
    <source>
        <dbReference type="Proteomes" id="UP000501069"/>
    </source>
</evidence>
<dbReference type="AlphaFoldDB" id="A0AAQ1L1T3"/>
<dbReference type="EMBL" id="CP050964">
    <property type="protein sequence ID" value="QIX91534.1"/>
    <property type="molecule type" value="Genomic_DNA"/>
</dbReference>
<dbReference type="PROSITE" id="PS51154">
    <property type="entry name" value="MACRO"/>
    <property type="match status" value="1"/>
</dbReference>
<evidence type="ECO:0000313" key="2">
    <source>
        <dbReference type="EMBL" id="NSJ45180.1"/>
    </source>
</evidence>
<dbReference type="PANTHER" id="PTHR11106:SF27">
    <property type="entry name" value="MACRO DOMAIN-CONTAINING PROTEIN"/>
    <property type="match status" value="1"/>
</dbReference>
<protein>
    <submittedName>
        <fullName evidence="2">O-acetyl-ADP-ribose deacetylase</fullName>
    </submittedName>
</protein>
<proteinExistence type="predicted"/>
<evidence type="ECO:0000313" key="5">
    <source>
        <dbReference type="Proteomes" id="UP000719916"/>
    </source>
</evidence>
<reference evidence="2 5" key="2">
    <citation type="journal article" date="2020" name="Cell Host Microbe">
        <title>Functional and Genomic Variation between Human-Derived Isolates of Lachnospiraceae Reveals Inter- and Intra-Species Diversity.</title>
        <authorList>
            <person name="Sorbara M.T."/>
            <person name="Littmann E.R."/>
            <person name="Fontana E."/>
            <person name="Moody T.U."/>
            <person name="Kohout C.E."/>
            <person name="Gjonbalaj M."/>
            <person name="Eaton V."/>
            <person name="Seok R."/>
            <person name="Leiner I.M."/>
            <person name="Pamer E.G."/>
        </authorList>
    </citation>
    <scope>NUCLEOTIDE SEQUENCE [LARGE SCALE GENOMIC DNA]</scope>
    <source>
        <strain evidence="2 5">MSK.2.26</strain>
    </source>
</reference>
<dbReference type="Proteomes" id="UP000719916">
    <property type="component" value="Unassembled WGS sequence"/>
</dbReference>
<dbReference type="SUPFAM" id="SSF52949">
    <property type="entry name" value="Macro domain-like"/>
    <property type="match status" value="1"/>
</dbReference>
<dbReference type="PANTHER" id="PTHR11106">
    <property type="entry name" value="GANGLIOSIDE INDUCED DIFFERENTIATION ASSOCIATED PROTEIN 2-RELATED"/>
    <property type="match status" value="1"/>
</dbReference>
<dbReference type="GeneID" id="57962256"/>
<dbReference type="SMART" id="SM00506">
    <property type="entry name" value="A1pp"/>
    <property type="match status" value="1"/>
</dbReference>
<dbReference type="NCBIfam" id="NF001664">
    <property type="entry name" value="PRK00431.1-6"/>
    <property type="match status" value="1"/>
</dbReference>
<feature type="domain" description="Macro" evidence="1">
    <location>
        <begin position="1"/>
        <end position="170"/>
    </location>
</feature>
<evidence type="ECO:0000313" key="3">
    <source>
        <dbReference type="EMBL" id="QIX91534.1"/>
    </source>
</evidence>
<sequence length="173" mass="18938">MIKTIKGDITKITDVQAIVNAANSSLLGGGGVDGAIHRAAGKELLFECRLLGGCKTGQAKITKGYNLHCDYVIHTVGPVWNGGGKNEAEFLGQCYYNSMKVALENGIRRIAFPSISTGIYCFPVEQAAKIAVRTVNSFLNENEQAFELVEWVLFDDYTKQVYDEAVEKLRQGI</sequence>
<evidence type="ECO:0000259" key="1">
    <source>
        <dbReference type="PROSITE" id="PS51154"/>
    </source>
</evidence>
<gene>
    <name evidence="3" type="ORF">FOC47_13890</name>
    <name evidence="2" type="ORF">G5B26_16645</name>
</gene>
<dbReference type="Pfam" id="PF01661">
    <property type="entry name" value="Macro"/>
    <property type="match status" value="1"/>
</dbReference>
<dbReference type="CDD" id="cd02908">
    <property type="entry name" value="Macro_OAADPr_deacetylase"/>
    <property type="match status" value="1"/>
</dbReference>
<organism evidence="2 5">
    <name type="scientific">Enterocloster clostridioformis</name>
    <dbReference type="NCBI Taxonomy" id="1531"/>
    <lineage>
        <taxon>Bacteria</taxon>
        <taxon>Bacillati</taxon>
        <taxon>Bacillota</taxon>
        <taxon>Clostridia</taxon>
        <taxon>Lachnospirales</taxon>
        <taxon>Lachnospiraceae</taxon>
        <taxon>Enterocloster</taxon>
    </lineage>
</organism>
<reference evidence="2" key="3">
    <citation type="submission" date="2020-02" db="EMBL/GenBank/DDBJ databases">
        <authorList>
            <person name="Littmann E."/>
            <person name="Sorbara M."/>
        </authorList>
    </citation>
    <scope>NUCLEOTIDE SEQUENCE</scope>
    <source>
        <strain evidence="2">MSK.2.26</strain>
    </source>
</reference>